<evidence type="ECO:0000256" key="5">
    <source>
        <dbReference type="ARBA" id="ARBA00023014"/>
    </source>
</evidence>
<dbReference type="Gene3D" id="3.50.50.60">
    <property type="entry name" value="FAD/NAD(P)-binding domain"/>
    <property type="match status" value="1"/>
</dbReference>
<dbReference type="InterPro" id="IPR039650">
    <property type="entry name" value="HdrA-like"/>
</dbReference>
<evidence type="ECO:0000256" key="4">
    <source>
        <dbReference type="ARBA" id="ARBA00023004"/>
    </source>
</evidence>
<keyword evidence="2" id="KW-0479">Metal-binding</keyword>
<protein>
    <submittedName>
        <fullName evidence="7">FAD-dependent oxidoreductase</fullName>
    </submittedName>
</protein>
<sequence>MRKTILLFIAIALLVSGCNLNNNAAPKIPRDTSYDVIVIGATPEGIAASVSAARNGLKTLLVETHDRVGGIYTRAGLNTIDMNYGPDKELLTRGIFEEFYKAVGGDSFDIEKAEKVFRNMIAEAGVYLLLDADIGNTIMEGSKITGITINGVDYKGKRFIDATEDADIAAASGVPYTYGQEDIGHPERVMAPTLVYKLKGVDWNGVRRYLNTDSSKDTGANDRSAWGYSEMYRYKPKDPDIMVRGLNMGRQDDGTVLVNSLLIYNVNLLDEESKKNAIEKAREELPAIIEYMHNLPGLEKASLAGVMDELYVRESRHIIGEYRLTIDDVLENRYFDDAVVMGSYPVDIQSFQPGSYGLVMGKPKVYSIPFRCLVPKKVDNLLVIGRSASYDSLASGSARVVPVGMGEGQAAGVASKISIAKDMTFREMTYNGKAIHELQEILKKQGAYIKDYEATPDIVNSPYYPYIKKLRRYGYIHPGYSNDYRLEDAITYNEFISIVNPILADHINGFKWIPNDTNDRPIDGSEIIGLLKKYGIKVSATIPDGPVLYKDAYKILSSLF</sequence>
<dbReference type="GO" id="GO:0046872">
    <property type="term" value="F:metal ion binding"/>
    <property type="evidence" value="ECO:0007669"/>
    <property type="project" value="UniProtKB-KW"/>
</dbReference>
<dbReference type="GO" id="GO:0051539">
    <property type="term" value="F:4 iron, 4 sulfur cluster binding"/>
    <property type="evidence" value="ECO:0007669"/>
    <property type="project" value="UniProtKB-KW"/>
</dbReference>
<dbReference type="SUPFAM" id="SSF51905">
    <property type="entry name" value="FAD/NAD(P)-binding domain"/>
    <property type="match status" value="1"/>
</dbReference>
<organism evidence="7 8">
    <name type="scientific">Calorimonas adulescens</name>
    <dbReference type="NCBI Taxonomy" id="2606906"/>
    <lineage>
        <taxon>Bacteria</taxon>
        <taxon>Bacillati</taxon>
        <taxon>Bacillota</taxon>
        <taxon>Clostridia</taxon>
        <taxon>Thermoanaerobacterales</taxon>
        <taxon>Thermoanaerobacteraceae</taxon>
        <taxon>Calorimonas</taxon>
    </lineage>
</organism>
<dbReference type="Proteomes" id="UP000322976">
    <property type="component" value="Unassembled WGS sequence"/>
</dbReference>
<evidence type="ECO:0000256" key="6">
    <source>
        <dbReference type="SAM" id="SignalP"/>
    </source>
</evidence>
<dbReference type="GO" id="GO:0016491">
    <property type="term" value="F:oxidoreductase activity"/>
    <property type="evidence" value="ECO:0007669"/>
    <property type="project" value="UniProtKB-KW"/>
</dbReference>
<feature type="chain" id="PRO_5022820448" evidence="6">
    <location>
        <begin position="25"/>
        <end position="560"/>
    </location>
</feature>
<dbReference type="EMBL" id="VTPS01000003">
    <property type="protein sequence ID" value="TZE82882.1"/>
    <property type="molecule type" value="Genomic_DNA"/>
</dbReference>
<proteinExistence type="predicted"/>
<evidence type="ECO:0000256" key="3">
    <source>
        <dbReference type="ARBA" id="ARBA00023002"/>
    </source>
</evidence>
<keyword evidence="4" id="KW-0408">Iron</keyword>
<keyword evidence="8" id="KW-1185">Reference proteome</keyword>
<keyword evidence="6" id="KW-0732">Signal</keyword>
<keyword evidence="5" id="KW-0411">Iron-sulfur</keyword>
<dbReference type="Pfam" id="PF12831">
    <property type="entry name" value="FAD_oxidored"/>
    <property type="match status" value="1"/>
</dbReference>
<reference evidence="7 8" key="1">
    <citation type="submission" date="2019-08" db="EMBL/GenBank/DDBJ databases">
        <title>Calorimonas adulescens gen. nov., sp. nov., an anaerobic thermophilic bacterium from Sakhalin hot spring.</title>
        <authorList>
            <person name="Khomyakova M.A."/>
            <person name="Merkel A.Y."/>
            <person name="Novikov A."/>
            <person name="Bonch-Osmolovskaya E.A."/>
            <person name="Slobodkin A.I."/>
        </authorList>
    </citation>
    <scope>NUCLEOTIDE SEQUENCE [LARGE SCALE GENOMIC DNA]</scope>
    <source>
        <strain evidence="7 8">A05MB</strain>
    </source>
</reference>
<dbReference type="InterPro" id="IPR036188">
    <property type="entry name" value="FAD/NAD-bd_sf"/>
</dbReference>
<gene>
    <name evidence="7" type="ORF">FWJ32_02710</name>
</gene>
<dbReference type="PANTHER" id="PTHR43498:SF1">
    <property type="entry name" value="COB--COM HETERODISULFIDE REDUCTASE IRON-SULFUR SUBUNIT A"/>
    <property type="match status" value="1"/>
</dbReference>
<keyword evidence="3" id="KW-0560">Oxidoreductase</keyword>
<feature type="signal peptide" evidence="6">
    <location>
        <begin position="1"/>
        <end position="24"/>
    </location>
</feature>
<dbReference type="AlphaFoldDB" id="A0A5D8QEF1"/>
<dbReference type="RefSeq" id="WP_149544441.1">
    <property type="nucleotide sequence ID" value="NZ_VTPS01000003.1"/>
</dbReference>
<evidence type="ECO:0000313" key="8">
    <source>
        <dbReference type="Proteomes" id="UP000322976"/>
    </source>
</evidence>
<keyword evidence="1" id="KW-0004">4Fe-4S</keyword>
<comment type="caution">
    <text evidence="7">The sequence shown here is derived from an EMBL/GenBank/DDBJ whole genome shotgun (WGS) entry which is preliminary data.</text>
</comment>
<dbReference type="PANTHER" id="PTHR43498">
    <property type="entry name" value="FERREDOXIN:COB-COM HETERODISULFIDE REDUCTASE SUBUNIT A"/>
    <property type="match status" value="1"/>
</dbReference>
<evidence type="ECO:0000313" key="7">
    <source>
        <dbReference type="EMBL" id="TZE82882.1"/>
    </source>
</evidence>
<name>A0A5D8QEF1_9THEO</name>
<evidence type="ECO:0000256" key="2">
    <source>
        <dbReference type="ARBA" id="ARBA00022723"/>
    </source>
</evidence>
<evidence type="ECO:0000256" key="1">
    <source>
        <dbReference type="ARBA" id="ARBA00022485"/>
    </source>
</evidence>
<dbReference type="PROSITE" id="PS51257">
    <property type="entry name" value="PROKAR_LIPOPROTEIN"/>
    <property type="match status" value="1"/>
</dbReference>
<accession>A0A5D8QEF1</accession>